<reference evidence="8 9" key="1">
    <citation type="submission" date="2023-07" db="EMBL/GenBank/DDBJ databases">
        <title>Sorghum-associated microbial communities from plants grown in Nebraska, USA.</title>
        <authorList>
            <person name="Schachtman D."/>
        </authorList>
    </citation>
    <scope>NUCLEOTIDE SEQUENCE [LARGE SCALE GENOMIC DNA]</scope>
    <source>
        <strain evidence="8 9">4249</strain>
    </source>
</reference>
<protein>
    <submittedName>
        <fullName evidence="8">Phage shock protein PspC (Stress-responsive transcriptional regulator)</fullName>
    </submittedName>
</protein>
<evidence type="ECO:0000256" key="1">
    <source>
        <dbReference type="ARBA" id="ARBA00004162"/>
    </source>
</evidence>
<sequence>MSLADELLKLEQLRELGSLSLEEFELAKSRLLGTGSAPQQASQLAQSLNNLRRSRTDKWIAGVCGGLAVATGADAWIWRLLLSVLFFAGGTGLVLYILLWIFVPAE</sequence>
<keyword evidence="3 6" id="KW-0812">Transmembrane</keyword>
<dbReference type="InterPro" id="IPR007168">
    <property type="entry name" value="Phageshock_PspC_N"/>
</dbReference>
<evidence type="ECO:0000256" key="5">
    <source>
        <dbReference type="ARBA" id="ARBA00023136"/>
    </source>
</evidence>
<evidence type="ECO:0000313" key="9">
    <source>
        <dbReference type="Proteomes" id="UP001265700"/>
    </source>
</evidence>
<evidence type="ECO:0000256" key="3">
    <source>
        <dbReference type="ARBA" id="ARBA00022692"/>
    </source>
</evidence>
<accession>A0ABU1WHT6</accession>
<proteinExistence type="predicted"/>
<keyword evidence="5 6" id="KW-0472">Membrane</keyword>
<keyword evidence="9" id="KW-1185">Reference proteome</keyword>
<feature type="transmembrane region" description="Helical" evidence="6">
    <location>
        <begin position="59"/>
        <end position="78"/>
    </location>
</feature>
<evidence type="ECO:0000313" key="8">
    <source>
        <dbReference type="EMBL" id="MDR7148835.1"/>
    </source>
</evidence>
<feature type="domain" description="Phage shock protein PspC N-terminal" evidence="7">
    <location>
        <begin position="50"/>
        <end position="106"/>
    </location>
</feature>
<dbReference type="PANTHER" id="PTHR33885:SF3">
    <property type="entry name" value="PHAGE SHOCK PROTEIN C"/>
    <property type="match status" value="1"/>
</dbReference>
<organism evidence="8 9">
    <name type="scientific">Hydrogenophaga palleronii</name>
    <dbReference type="NCBI Taxonomy" id="65655"/>
    <lineage>
        <taxon>Bacteria</taxon>
        <taxon>Pseudomonadati</taxon>
        <taxon>Pseudomonadota</taxon>
        <taxon>Betaproteobacteria</taxon>
        <taxon>Burkholderiales</taxon>
        <taxon>Comamonadaceae</taxon>
        <taxon>Hydrogenophaga</taxon>
    </lineage>
</organism>
<dbReference type="InterPro" id="IPR052027">
    <property type="entry name" value="PspC"/>
</dbReference>
<dbReference type="Proteomes" id="UP001265700">
    <property type="component" value="Unassembled WGS sequence"/>
</dbReference>
<dbReference type="PANTHER" id="PTHR33885">
    <property type="entry name" value="PHAGE SHOCK PROTEIN C"/>
    <property type="match status" value="1"/>
</dbReference>
<comment type="caution">
    <text evidence="8">The sequence shown here is derived from an EMBL/GenBank/DDBJ whole genome shotgun (WGS) entry which is preliminary data.</text>
</comment>
<feature type="transmembrane region" description="Helical" evidence="6">
    <location>
        <begin position="84"/>
        <end position="103"/>
    </location>
</feature>
<name>A0ABU1WHT6_9BURK</name>
<evidence type="ECO:0000256" key="6">
    <source>
        <dbReference type="SAM" id="Phobius"/>
    </source>
</evidence>
<comment type="subcellular location">
    <subcellularLocation>
        <location evidence="1">Cell membrane</location>
        <topology evidence="1">Single-pass membrane protein</topology>
    </subcellularLocation>
</comment>
<keyword evidence="2" id="KW-1003">Cell membrane</keyword>
<evidence type="ECO:0000256" key="2">
    <source>
        <dbReference type="ARBA" id="ARBA00022475"/>
    </source>
</evidence>
<dbReference type="RefSeq" id="WP_310311745.1">
    <property type="nucleotide sequence ID" value="NZ_JAVDWU010000001.1"/>
</dbReference>
<dbReference type="Pfam" id="PF04024">
    <property type="entry name" value="PspC"/>
    <property type="match status" value="1"/>
</dbReference>
<keyword evidence="4 6" id="KW-1133">Transmembrane helix</keyword>
<evidence type="ECO:0000256" key="4">
    <source>
        <dbReference type="ARBA" id="ARBA00022989"/>
    </source>
</evidence>
<gene>
    <name evidence="8" type="ORF">J2W49_000763</name>
</gene>
<dbReference type="EMBL" id="JAVDWU010000001">
    <property type="protein sequence ID" value="MDR7148835.1"/>
    <property type="molecule type" value="Genomic_DNA"/>
</dbReference>
<evidence type="ECO:0000259" key="7">
    <source>
        <dbReference type="Pfam" id="PF04024"/>
    </source>
</evidence>